<protein>
    <submittedName>
        <fullName evidence="1">Uncharacterized protein</fullName>
    </submittedName>
</protein>
<dbReference type="EMBL" id="JARIHO010000016">
    <property type="protein sequence ID" value="KAJ7348935.1"/>
    <property type="molecule type" value="Genomic_DNA"/>
</dbReference>
<evidence type="ECO:0000313" key="1">
    <source>
        <dbReference type="EMBL" id="KAJ7348935.1"/>
    </source>
</evidence>
<gene>
    <name evidence="1" type="ORF">DFH08DRAFT_935950</name>
</gene>
<dbReference type="Proteomes" id="UP001218218">
    <property type="component" value="Unassembled WGS sequence"/>
</dbReference>
<proteinExistence type="predicted"/>
<reference evidence="1" key="1">
    <citation type="submission" date="2023-03" db="EMBL/GenBank/DDBJ databases">
        <title>Massive genome expansion in bonnet fungi (Mycena s.s.) driven by repeated elements and novel gene families across ecological guilds.</title>
        <authorList>
            <consortium name="Lawrence Berkeley National Laboratory"/>
            <person name="Harder C.B."/>
            <person name="Miyauchi S."/>
            <person name="Viragh M."/>
            <person name="Kuo A."/>
            <person name="Thoen E."/>
            <person name="Andreopoulos B."/>
            <person name="Lu D."/>
            <person name="Skrede I."/>
            <person name="Drula E."/>
            <person name="Henrissat B."/>
            <person name="Morin E."/>
            <person name="Kohler A."/>
            <person name="Barry K."/>
            <person name="LaButti K."/>
            <person name="Morin E."/>
            <person name="Salamov A."/>
            <person name="Lipzen A."/>
            <person name="Mereny Z."/>
            <person name="Hegedus B."/>
            <person name="Baldrian P."/>
            <person name="Stursova M."/>
            <person name="Weitz H."/>
            <person name="Taylor A."/>
            <person name="Grigoriev I.V."/>
            <person name="Nagy L.G."/>
            <person name="Martin F."/>
            <person name="Kauserud H."/>
        </authorList>
    </citation>
    <scope>NUCLEOTIDE SEQUENCE</scope>
    <source>
        <strain evidence="1">CBHHK002</strain>
    </source>
</reference>
<name>A0AAD7A4M5_9AGAR</name>
<sequence>MDVSDLKEQLDCFGRHDILRAAMAQGLNFFSMNGCTPQQLCADENNNDWGAYDRLTVDKQQKWDHKVSARNQKSLSFWVNYFKPISLDLDKSAGVLLTVLAKSFPKQVVPEPDLEDQVYGNALMSQMAQLPHYDAKLSADLLRIFIEPTWYDKGGFRLRSCAERLFAHAPPSPSFMRIWTRVLVGHPEVATRPWSSDKILASIACIGEAISLHHSPSCGRQLWDAYYVLLASPHIAPDIKGLILSQTRYNFVGFRVILHKLFSVSKEILAPRRNVPELGSEEIDVAMLWLIFAEERRMKWTEKEEAWLKEVLPPLKFDWKARLSQVKSAVSLSRDVTSSQDTFCSWCLKKSANAKSCSR</sequence>
<accession>A0AAD7A4M5</accession>
<keyword evidence="2" id="KW-1185">Reference proteome</keyword>
<organism evidence="1 2">
    <name type="scientific">Mycena albidolilacea</name>
    <dbReference type="NCBI Taxonomy" id="1033008"/>
    <lineage>
        <taxon>Eukaryota</taxon>
        <taxon>Fungi</taxon>
        <taxon>Dikarya</taxon>
        <taxon>Basidiomycota</taxon>
        <taxon>Agaricomycotina</taxon>
        <taxon>Agaricomycetes</taxon>
        <taxon>Agaricomycetidae</taxon>
        <taxon>Agaricales</taxon>
        <taxon>Marasmiineae</taxon>
        <taxon>Mycenaceae</taxon>
        <taxon>Mycena</taxon>
    </lineage>
</organism>
<dbReference type="AlphaFoldDB" id="A0AAD7A4M5"/>
<evidence type="ECO:0000313" key="2">
    <source>
        <dbReference type="Proteomes" id="UP001218218"/>
    </source>
</evidence>
<comment type="caution">
    <text evidence="1">The sequence shown here is derived from an EMBL/GenBank/DDBJ whole genome shotgun (WGS) entry which is preliminary data.</text>
</comment>